<dbReference type="InterPro" id="IPR019888">
    <property type="entry name" value="Tscrpt_reg_AsnC-like"/>
</dbReference>
<evidence type="ECO:0000313" key="5">
    <source>
        <dbReference type="EMBL" id="QXN88251.1"/>
    </source>
</evidence>
<keyword evidence="2" id="KW-0238">DNA-binding</keyword>
<evidence type="ECO:0000256" key="2">
    <source>
        <dbReference type="ARBA" id="ARBA00023125"/>
    </source>
</evidence>
<keyword evidence="3" id="KW-0804">Transcription</keyword>
<accession>A0ABX8RFZ5</accession>
<dbReference type="PROSITE" id="PS00519">
    <property type="entry name" value="HTH_ASNC_1"/>
    <property type="match status" value="1"/>
</dbReference>
<protein>
    <submittedName>
        <fullName evidence="5">Lrp/AsnC family transcriptional regulator</fullName>
    </submittedName>
</protein>
<dbReference type="PANTHER" id="PTHR30154:SF34">
    <property type="entry name" value="TRANSCRIPTIONAL REGULATOR AZLB"/>
    <property type="match status" value="1"/>
</dbReference>
<dbReference type="EMBL" id="CP078145">
    <property type="protein sequence ID" value="QXN88251.1"/>
    <property type="molecule type" value="Genomic_DNA"/>
</dbReference>
<dbReference type="InterPro" id="IPR011991">
    <property type="entry name" value="ArsR-like_HTH"/>
</dbReference>
<dbReference type="InterPro" id="IPR000485">
    <property type="entry name" value="AsnC-type_HTH_dom"/>
</dbReference>
<proteinExistence type="predicted"/>
<evidence type="ECO:0000256" key="1">
    <source>
        <dbReference type="ARBA" id="ARBA00023015"/>
    </source>
</evidence>
<sequence length="176" mass="19421">MPPDTIDNFPAFTQIYCVTAVPLDHIDYLLLELVQVDATQPLHELGERVGLSPSAVQRRLTRLRANGVITAEVAVVDPRAVGMGLTTVVLVELAEDDADEYLAFCDLVLAEPAVQQCYSVVGQWDYVVVMVTADLAAYRLISNDLFVRNKSVLRYETLPTYERIKAQLAVPLSPSS</sequence>
<dbReference type="Proteomes" id="UP000694257">
    <property type="component" value="Chromosome"/>
</dbReference>
<dbReference type="PANTHER" id="PTHR30154">
    <property type="entry name" value="LEUCINE-RESPONSIVE REGULATORY PROTEIN"/>
    <property type="match status" value="1"/>
</dbReference>
<gene>
    <name evidence="5" type="ORF">KV110_21850</name>
</gene>
<organism evidence="5 6">
    <name type="scientific">Nocardia iowensis</name>
    <dbReference type="NCBI Taxonomy" id="204891"/>
    <lineage>
        <taxon>Bacteria</taxon>
        <taxon>Bacillati</taxon>
        <taxon>Actinomycetota</taxon>
        <taxon>Actinomycetes</taxon>
        <taxon>Mycobacteriales</taxon>
        <taxon>Nocardiaceae</taxon>
        <taxon>Nocardia</taxon>
    </lineage>
</organism>
<feature type="domain" description="HTH asnC-type" evidence="4">
    <location>
        <begin position="23"/>
        <end position="84"/>
    </location>
</feature>
<dbReference type="CDD" id="cd00090">
    <property type="entry name" value="HTH_ARSR"/>
    <property type="match status" value="1"/>
</dbReference>
<evidence type="ECO:0000313" key="6">
    <source>
        <dbReference type="Proteomes" id="UP000694257"/>
    </source>
</evidence>
<reference evidence="5 6" key="1">
    <citation type="submission" date="2021-07" db="EMBL/GenBank/DDBJ databases">
        <title>Whole Genome Sequence of Nocardia Iowensis.</title>
        <authorList>
            <person name="Lamm A."/>
            <person name="Collins-Fairclough A.M."/>
            <person name="Bunk B."/>
            <person name="Sproer C."/>
        </authorList>
    </citation>
    <scope>NUCLEOTIDE SEQUENCE [LARGE SCALE GENOMIC DNA]</scope>
    <source>
        <strain evidence="5 6">NRRL 5646</strain>
    </source>
</reference>
<dbReference type="Pfam" id="PF13404">
    <property type="entry name" value="HTH_AsnC-type"/>
    <property type="match status" value="1"/>
</dbReference>
<evidence type="ECO:0000259" key="4">
    <source>
        <dbReference type="PROSITE" id="PS50956"/>
    </source>
</evidence>
<dbReference type="Pfam" id="PF01037">
    <property type="entry name" value="AsnC_trans_reg"/>
    <property type="match status" value="1"/>
</dbReference>
<evidence type="ECO:0000256" key="3">
    <source>
        <dbReference type="ARBA" id="ARBA00023163"/>
    </source>
</evidence>
<dbReference type="PROSITE" id="PS50956">
    <property type="entry name" value="HTH_ASNC_2"/>
    <property type="match status" value="1"/>
</dbReference>
<name>A0ABX8RFZ5_NOCIO</name>
<dbReference type="SMART" id="SM00344">
    <property type="entry name" value="HTH_ASNC"/>
    <property type="match status" value="1"/>
</dbReference>
<dbReference type="InterPro" id="IPR019887">
    <property type="entry name" value="Tscrpt_reg_AsnC/Lrp_C"/>
</dbReference>
<dbReference type="InterPro" id="IPR019885">
    <property type="entry name" value="Tscrpt_reg_HTH_AsnC-type_CS"/>
</dbReference>
<keyword evidence="6" id="KW-1185">Reference proteome</keyword>
<keyword evidence="1" id="KW-0805">Transcription regulation</keyword>